<dbReference type="SMART" id="SM00267">
    <property type="entry name" value="GGDEF"/>
    <property type="match status" value="1"/>
</dbReference>
<proteinExistence type="predicted"/>
<protein>
    <submittedName>
        <fullName evidence="6">EAL domain, c-di-GMP-specific phosphodiesterase class I (Or its enzymatically inactive variant)</fullName>
    </submittedName>
</protein>
<dbReference type="Pfam" id="PF00563">
    <property type="entry name" value="EAL"/>
    <property type="match status" value="1"/>
</dbReference>
<dbReference type="OrthoDB" id="9812260at2"/>
<feature type="compositionally biased region" description="Low complexity" evidence="2">
    <location>
        <begin position="156"/>
        <end position="171"/>
    </location>
</feature>
<dbReference type="EMBL" id="FOVF01000014">
    <property type="protein sequence ID" value="SFN32008.1"/>
    <property type="molecule type" value="Genomic_DNA"/>
</dbReference>
<dbReference type="InterPro" id="IPR029787">
    <property type="entry name" value="Nucleotide_cyclase"/>
</dbReference>
<dbReference type="InterPro" id="IPR050706">
    <property type="entry name" value="Cyclic-di-GMP_PDE-like"/>
</dbReference>
<dbReference type="GO" id="GO:0071111">
    <property type="term" value="F:cyclic-guanylate-specific phosphodiesterase activity"/>
    <property type="evidence" value="ECO:0007669"/>
    <property type="project" value="InterPro"/>
</dbReference>
<evidence type="ECO:0000259" key="5">
    <source>
        <dbReference type="PROSITE" id="PS50887"/>
    </source>
</evidence>
<dbReference type="Gene3D" id="3.20.20.450">
    <property type="entry name" value="EAL domain"/>
    <property type="match status" value="1"/>
</dbReference>
<dbReference type="Proteomes" id="UP000198575">
    <property type="component" value="Unassembled WGS sequence"/>
</dbReference>
<gene>
    <name evidence="6" type="ORF">SAMN05216289_11428</name>
</gene>
<reference evidence="6 7" key="1">
    <citation type="submission" date="2016-10" db="EMBL/GenBank/DDBJ databases">
        <authorList>
            <person name="de Groot N.N."/>
        </authorList>
    </citation>
    <scope>NUCLEOTIDE SEQUENCE [LARGE SCALE GENOMIC DNA]</scope>
    <source>
        <strain evidence="6 7">CGMCC 1.7659</strain>
    </source>
</reference>
<feature type="domain" description="EAL" evidence="4">
    <location>
        <begin position="655"/>
        <end position="905"/>
    </location>
</feature>
<accession>A0A1I4Y1K2</accession>
<evidence type="ECO:0000256" key="1">
    <source>
        <dbReference type="PROSITE-ProRule" id="PRU00169"/>
    </source>
</evidence>
<feature type="region of interest" description="Disordered" evidence="2">
    <location>
        <begin position="156"/>
        <end position="227"/>
    </location>
</feature>
<dbReference type="InterPro" id="IPR035919">
    <property type="entry name" value="EAL_sf"/>
</dbReference>
<dbReference type="SUPFAM" id="SSF141868">
    <property type="entry name" value="EAL domain-like"/>
    <property type="match status" value="1"/>
</dbReference>
<keyword evidence="1" id="KW-0597">Phosphoprotein</keyword>
<dbReference type="SUPFAM" id="SSF52172">
    <property type="entry name" value="CheY-like"/>
    <property type="match status" value="2"/>
</dbReference>
<dbReference type="Gene3D" id="3.30.70.270">
    <property type="match status" value="1"/>
</dbReference>
<dbReference type="InterPro" id="IPR043128">
    <property type="entry name" value="Rev_trsase/Diguanyl_cyclase"/>
</dbReference>
<dbReference type="PANTHER" id="PTHR33121">
    <property type="entry name" value="CYCLIC DI-GMP PHOSPHODIESTERASE PDEF"/>
    <property type="match status" value="1"/>
</dbReference>
<evidence type="ECO:0000259" key="3">
    <source>
        <dbReference type="PROSITE" id="PS50110"/>
    </source>
</evidence>
<name>A0A1I4Y1K2_9GAMM</name>
<evidence type="ECO:0000256" key="2">
    <source>
        <dbReference type="SAM" id="MobiDB-lite"/>
    </source>
</evidence>
<dbReference type="SMART" id="SM00052">
    <property type="entry name" value="EAL"/>
    <property type="match status" value="1"/>
</dbReference>
<feature type="compositionally biased region" description="Pro residues" evidence="2">
    <location>
        <begin position="172"/>
        <end position="184"/>
    </location>
</feature>
<dbReference type="GO" id="GO:0000160">
    <property type="term" value="P:phosphorelay signal transduction system"/>
    <property type="evidence" value="ECO:0007669"/>
    <property type="project" value="InterPro"/>
</dbReference>
<sequence length="905" mass="97196">MQVRESIARRPRSRVAYATQIPMRTGDLCQRGKHLCQGDWDINTALLLAEDAEALASTCHLLGNATTANRLEDLAESLWTLLDPPSIPDAEALIEIQRHLARLGGGESTSTGIAQPAEEARLFGYAAAETNGFPLLVRPPADYWKRFSTLAAARRSATAHAAPPEADAAPAAPRPVSTPEPVTIPSPAATTPPAANPPSAPPSAAVANGPIVAGGSDSGEVASEATHRRACHMADGSAMAAEVDLQLRAQGYELDLPASLEELKDLLSRSAPSLVVLDGIFQEAIEEVGALVRAARARVGQRVLLIALSEQKSDLAARLRAMRAGCDAFIVQPANAEEVLGRLRELNAAENADPFRIMIVEDDRSQALFAESILRKNGMQALAVNEASAVLDKLDEFRPDLILMDLNMPVCDGMELTALIREREAYLSTPIVFLSGEGDTDKHFEALSAGGDDFLTKPIAPRHLITAVTSRVRRARMLERKRKPAIREAAKGVHDSAQLARRLTEMLAMEDAATRDGGLMFIELVHAGSLRDSIGRSEFRQLMDRLTALVSERLGGNDMLARCGDSSFLLLNPDRSVGALREQAEQLRQAVATTAFGTPRAPRTLGVVIGICPFAVAAGDAKAMIDAAERAQLEAAAPDGTGVVVVEAGIDESAQSAVIEAIRVALDKSSFRVVFQPIVSLHGEEEEQFQALLRLPTVGDRVYAASELVPAAEAAGLIVEVDRWMLDSCLGTIASHLRDGRNLRLFVSQSARSVRDPGLVEWMRSALESHRVPASHISLEMRMTDAAEALPEHAAFALSMKELGVSLTLSGLEAGAQGTAMLLNLPVDYVKLAPRYTSDADEGLRNELRELVKLCHDSGRRVIAPRVEEARVAASLWASGIDLIQGNFVQQATRETNYDFQTSSG</sequence>
<organism evidence="6 7">
    <name type="scientific">Dokdonella immobilis</name>
    <dbReference type="NCBI Taxonomy" id="578942"/>
    <lineage>
        <taxon>Bacteria</taxon>
        <taxon>Pseudomonadati</taxon>
        <taxon>Pseudomonadota</taxon>
        <taxon>Gammaproteobacteria</taxon>
        <taxon>Lysobacterales</taxon>
        <taxon>Rhodanobacteraceae</taxon>
        <taxon>Dokdonella</taxon>
    </lineage>
</organism>
<dbReference type="InterPro" id="IPR011006">
    <property type="entry name" value="CheY-like_superfamily"/>
</dbReference>
<dbReference type="RefSeq" id="WP_139224962.1">
    <property type="nucleotide sequence ID" value="NZ_FOVF01000014.1"/>
</dbReference>
<dbReference type="Pfam" id="PF00990">
    <property type="entry name" value="GGDEF"/>
    <property type="match status" value="1"/>
</dbReference>
<feature type="domain" description="GGDEF" evidence="5">
    <location>
        <begin position="515"/>
        <end position="648"/>
    </location>
</feature>
<dbReference type="Gene3D" id="3.40.50.2300">
    <property type="match status" value="2"/>
</dbReference>
<evidence type="ECO:0000313" key="7">
    <source>
        <dbReference type="Proteomes" id="UP000198575"/>
    </source>
</evidence>
<feature type="modified residue" description="4-aspartylphosphate" evidence="1">
    <location>
        <position position="405"/>
    </location>
</feature>
<dbReference type="PROSITE" id="PS50887">
    <property type="entry name" value="GGDEF"/>
    <property type="match status" value="1"/>
</dbReference>
<feature type="domain" description="Response regulatory" evidence="3">
    <location>
        <begin position="356"/>
        <end position="472"/>
    </location>
</feature>
<dbReference type="InterPro" id="IPR000160">
    <property type="entry name" value="GGDEF_dom"/>
</dbReference>
<dbReference type="CDD" id="cd01948">
    <property type="entry name" value="EAL"/>
    <property type="match status" value="1"/>
</dbReference>
<dbReference type="PROSITE" id="PS50110">
    <property type="entry name" value="RESPONSE_REGULATORY"/>
    <property type="match status" value="1"/>
</dbReference>
<dbReference type="SUPFAM" id="SSF55073">
    <property type="entry name" value="Nucleotide cyclase"/>
    <property type="match status" value="1"/>
</dbReference>
<dbReference type="AlphaFoldDB" id="A0A1I4Y1K2"/>
<dbReference type="CDD" id="cd00156">
    <property type="entry name" value="REC"/>
    <property type="match status" value="1"/>
</dbReference>
<evidence type="ECO:0000313" key="6">
    <source>
        <dbReference type="EMBL" id="SFN32008.1"/>
    </source>
</evidence>
<keyword evidence="7" id="KW-1185">Reference proteome</keyword>
<dbReference type="PANTHER" id="PTHR33121:SF23">
    <property type="entry name" value="CYCLIC DI-GMP PHOSPHODIESTERASE PDEB"/>
    <property type="match status" value="1"/>
</dbReference>
<dbReference type="SMART" id="SM00448">
    <property type="entry name" value="REC"/>
    <property type="match status" value="2"/>
</dbReference>
<dbReference type="InterPro" id="IPR001633">
    <property type="entry name" value="EAL_dom"/>
</dbReference>
<dbReference type="InterPro" id="IPR001789">
    <property type="entry name" value="Sig_transdc_resp-reg_receiver"/>
</dbReference>
<dbReference type="Pfam" id="PF00072">
    <property type="entry name" value="Response_reg"/>
    <property type="match status" value="1"/>
</dbReference>
<evidence type="ECO:0000259" key="4">
    <source>
        <dbReference type="PROSITE" id="PS50883"/>
    </source>
</evidence>
<dbReference type="PROSITE" id="PS50883">
    <property type="entry name" value="EAL"/>
    <property type="match status" value="1"/>
</dbReference>
<dbReference type="STRING" id="578942.SAMN05216289_11428"/>